<dbReference type="Pfam" id="PF06114">
    <property type="entry name" value="Peptidase_M78"/>
    <property type="match status" value="1"/>
</dbReference>
<gene>
    <name evidence="2" type="ORF">B5F15_00065</name>
</gene>
<accession>A0A1Y4LXJ1</accession>
<dbReference type="Proteomes" id="UP000195326">
    <property type="component" value="Unassembled WGS sequence"/>
</dbReference>
<proteinExistence type="predicted"/>
<dbReference type="AlphaFoldDB" id="A0A1Y4LXJ1"/>
<sequence length="185" mass="21813">MDWRRKRQIRNLVDGILELNTLHRPPIELIPAIMKQRGIVFEERDEDDEEFCGVYMVVKQAKIIFVNANLRTSRKHFTIAHELGHHYLGHPLQNGAIICDSDSVFGKNKPEQEKEADYFAACLLMPENLVKRKRTEFFNDCPKQTTLFLEDQQLEQQHQLQRYLSDYFQVSMEAMGYRLDELKLG</sequence>
<dbReference type="Gene3D" id="1.10.10.2910">
    <property type="match status" value="1"/>
</dbReference>
<organism evidence="2 3">
    <name type="scientific">Butyricicoccus pullicaecorum</name>
    <dbReference type="NCBI Taxonomy" id="501571"/>
    <lineage>
        <taxon>Bacteria</taxon>
        <taxon>Bacillati</taxon>
        <taxon>Bacillota</taxon>
        <taxon>Clostridia</taxon>
        <taxon>Eubacteriales</taxon>
        <taxon>Butyricicoccaceae</taxon>
        <taxon>Butyricicoccus</taxon>
    </lineage>
</organism>
<dbReference type="RefSeq" id="WP_087413930.1">
    <property type="nucleotide sequence ID" value="NZ_NFKL01000001.1"/>
</dbReference>
<name>A0A1Y4LXJ1_9FIRM</name>
<evidence type="ECO:0000313" key="3">
    <source>
        <dbReference type="Proteomes" id="UP000195326"/>
    </source>
</evidence>
<reference evidence="3" key="1">
    <citation type="submission" date="2017-04" db="EMBL/GenBank/DDBJ databases">
        <title>Function of individual gut microbiota members based on whole genome sequencing of pure cultures obtained from chicken caecum.</title>
        <authorList>
            <person name="Medvecky M."/>
            <person name="Cejkova D."/>
            <person name="Polansky O."/>
            <person name="Karasova D."/>
            <person name="Kubasova T."/>
            <person name="Cizek A."/>
            <person name="Rychlik I."/>
        </authorList>
    </citation>
    <scope>NUCLEOTIDE SEQUENCE [LARGE SCALE GENOMIC DNA]</scope>
    <source>
        <strain evidence="3">An179</strain>
    </source>
</reference>
<evidence type="ECO:0000313" key="2">
    <source>
        <dbReference type="EMBL" id="OUP60650.1"/>
    </source>
</evidence>
<dbReference type="InterPro" id="IPR010359">
    <property type="entry name" value="IrrE_HExxH"/>
</dbReference>
<protein>
    <recommendedName>
        <fullName evidence="1">IrrE N-terminal-like domain-containing protein</fullName>
    </recommendedName>
</protein>
<dbReference type="PANTHER" id="PTHR43236:SF2">
    <property type="entry name" value="BLL0069 PROTEIN"/>
    <property type="match status" value="1"/>
</dbReference>
<evidence type="ECO:0000259" key="1">
    <source>
        <dbReference type="Pfam" id="PF06114"/>
    </source>
</evidence>
<dbReference type="EMBL" id="NFKL01000001">
    <property type="protein sequence ID" value="OUP60650.1"/>
    <property type="molecule type" value="Genomic_DNA"/>
</dbReference>
<feature type="domain" description="IrrE N-terminal-like" evidence="1">
    <location>
        <begin position="60"/>
        <end position="179"/>
    </location>
</feature>
<comment type="caution">
    <text evidence="2">The sequence shown here is derived from an EMBL/GenBank/DDBJ whole genome shotgun (WGS) entry which is preliminary data.</text>
</comment>
<dbReference type="InterPro" id="IPR052345">
    <property type="entry name" value="Rad_response_metalloprotease"/>
</dbReference>
<dbReference type="PANTHER" id="PTHR43236">
    <property type="entry name" value="ANTITOXIN HIGA1"/>
    <property type="match status" value="1"/>
</dbReference>